<protein>
    <submittedName>
        <fullName evidence="1">N-ethylmaleimide reductase</fullName>
    </submittedName>
</protein>
<proteinExistence type="predicted"/>
<organism evidence="1 2">
    <name type="scientific">Sinosporangium album</name>
    <dbReference type="NCBI Taxonomy" id="504805"/>
    <lineage>
        <taxon>Bacteria</taxon>
        <taxon>Bacillati</taxon>
        <taxon>Actinomycetota</taxon>
        <taxon>Actinomycetes</taxon>
        <taxon>Streptosporangiales</taxon>
        <taxon>Streptosporangiaceae</taxon>
        <taxon>Sinosporangium</taxon>
    </lineage>
</organism>
<reference evidence="1 2" key="1">
    <citation type="submission" date="2016-10" db="EMBL/GenBank/DDBJ databases">
        <authorList>
            <person name="de Groot N.N."/>
        </authorList>
    </citation>
    <scope>NUCLEOTIDE SEQUENCE [LARGE SCALE GENOMIC DNA]</scope>
    <source>
        <strain evidence="1 2">CPCC 201354</strain>
    </source>
</reference>
<name>A0A1G7UJB8_9ACTN</name>
<keyword evidence="2" id="KW-1185">Reference proteome</keyword>
<dbReference type="Proteomes" id="UP000198923">
    <property type="component" value="Unassembled WGS sequence"/>
</dbReference>
<accession>A0A1G7UJB8</accession>
<sequence length="61" mass="6882">MRARAAESISDFLSVGCDQACYRLMVGGIRRGLPIAPHDESTWYEGGDARYLTYTPYRHTV</sequence>
<evidence type="ECO:0000313" key="2">
    <source>
        <dbReference type="Proteomes" id="UP000198923"/>
    </source>
</evidence>
<evidence type="ECO:0000313" key="1">
    <source>
        <dbReference type="EMBL" id="SDG47652.1"/>
    </source>
</evidence>
<gene>
    <name evidence="1" type="ORF">SAMN05421505_104284</name>
</gene>
<dbReference type="AlphaFoldDB" id="A0A1G7UJB8"/>
<dbReference type="EMBL" id="FNCN01000004">
    <property type="protein sequence ID" value="SDG47652.1"/>
    <property type="molecule type" value="Genomic_DNA"/>
</dbReference>
<dbReference type="STRING" id="504805.SAMN05421505_104284"/>